<evidence type="ECO:0000256" key="3">
    <source>
        <dbReference type="PROSITE-ProRule" id="PRU00221"/>
    </source>
</evidence>
<keyword evidence="1 3" id="KW-0853">WD repeat</keyword>
<feature type="domain" description="DDB1- and CUL4-associated factor 12 beta-propeller" evidence="5">
    <location>
        <begin position="425"/>
        <end position="485"/>
    </location>
</feature>
<dbReference type="STRING" id="645134.A0A0L0HA47"/>
<reference evidence="6 7" key="1">
    <citation type="submission" date="2009-08" db="EMBL/GenBank/DDBJ databases">
        <title>The Genome Sequence of Spizellomyces punctatus strain DAOM BR117.</title>
        <authorList>
            <consortium name="The Broad Institute Genome Sequencing Platform"/>
            <person name="Russ C."/>
            <person name="Cuomo C."/>
            <person name="Shea T."/>
            <person name="Young S.K."/>
            <person name="Zeng Q."/>
            <person name="Koehrsen M."/>
            <person name="Haas B."/>
            <person name="Borodovsky M."/>
            <person name="Guigo R."/>
            <person name="Alvarado L."/>
            <person name="Berlin A."/>
            <person name="Bochicchio J."/>
            <person name="Borenstein D."/>
            <person name="Chapman S."/>
            <person name="Chen Z."/>
            <person name="Engels R."/>
            <person name="Freedman E."/>
            <person name="Gellesch M."/>
            <person name="Goldberg J."/>
            <person name="Griggs A."/>
            <person name="Gujja S."/>
            <person name="Heiman D."/>
            <person name="Hepburn T."/>
            <person name="Howarth C."/>
            <person name="Jen D."/>
            <person name="Larson L."/>
            <person name="Lewis B."/>
            <person name="Mehta T."/>
            <person name="Park D."/>
            <person name="Pearson M."/>
            <person name="Roberts A."/>
            <person name="Saif S."/>
            <person name="Shenoy N."/>
            <person name="Sisk P."/>
            <person name="Stolte C."/>
            <person name="Sykes S."/>
            <person name="Thomson T."/>
            <person name="Walk T."/>
            <person name="White J."/>
            <person name="Yandava C."/>
            <person name="Burger G."/>
            <person name="Gray M.W."/>
            <person name="Holland P.W.H."/>
            <person name="King N."/>
            <person name="Lang F.B.F."/>
            <person name="Roger A.J."/>
            <person name="Ruiz-Trillo I."/>
            <person name="Lander E."/>
            <person name="Nusbaum C."/>
        </authorList>
    </citation>
    <scope>NUCLEOTIDE SEQUENCE [LARGE SCALE GENOMIC DNA]</scope>
    <source>
        <strain evidence="6 7">DAOM BR117</strain>
    </source>
</reference>
<dbReference type="InterPro" id="IPR015943">
    <property type="entry name" value="WD40/YVTN_repeat-like_dom_sf"/>
</dbReference>
<dbReference type="PROSITE" id="PS50294">
    <property type="entry name" value="WD_REPEATS_REGION"/>
    <property type="match status" value="1"/>
</dbReference>
<dbReference type="Proteomes" id="UP000053201">
    <property type="component" value="Unassembled WGS sequence"/>
</dbReference>
<dbReference type="VEuPathDB" id="FungiDB:SPPG_07019"/>
<dbReference type="eggNOG" id="ENOG502QR7U">
    <property type="taxonomic scope" value="Eukaryota"/>
</dbReference>
<dbReference type="PANTHER" id="PTHR44019:SF8">
    <property type="entry name" value="POC1 CENTRIOLAR PROTEIN HOMOLOG"/>
    <property type="match status" value="1"/>
</dbReference>
<evidence type="ECO:0000256" key="4">
    <source>
        <dbReference type="SAM" id="MobiDB-lite"/>
    </source>
</evidence>
<organism evidence="6 7">
    <name type="scientific">Spizellomyces punctatus (strain DAOM BR117)</name>
    <dbReference type="NCBI Taxonomy" id="645134"/>
    <lineage>
        <taxon>Eukaryota</taxon>
        <taxon>Fungi</taxon>
        <taxon>Fungi incertae sedis</taxon>
        <taxon>Chytridiomycota</taxon>
        <taxon>Chytridiomycota incertae sedis</taxon>
        <taxon>Chytridiomycetes</taxon>
        <taxon>Spizellomycetales</taxon>
        <taxon>Spizellomycetaceae</taxon>
        <taxon>Spizellomyces</taxon>
    </lineage>
</organism>
<dbReference type="OMA" id="GGEQYGW"/>
<dbReference type="SMART" id="SM00320">
    <property type="entry name" value="WD40"/>
    <property type="match status" value="3"/>
</dbReference>
<keyword evidence="7" id="KW-1185">Reference proteome</keyword>
<dbReference type="Gene3D" id="2.130.10.10">
    <property type="entry name" value="YVTN repeat-like/Quinoprotein amine dehydrogenase"/>
    <property type="match status" value="2"/>
</dbReference>
<feature type="compositionally biased region" description="Low complexity" evidence="4">
    <location>
        <begin position="378"/>
        <end position="401"/>
    </location>
</feature>
<dbReference type="EMBL" id="KQ257463">
    <property type="protein sequence ID" value="KNC97543.1"/>
    <property type="molecule type" value="Genomic_DNA"/>
</dbReference>
<dbReference type="PANTHER" id="PTHR44019">
    <property type="entry name" value="WD REPEAT-CONTAINING PROTEIN 55"/>
    <property type="match status" value="1"/>
</dbReference>
<gene>
    <name evidence="6" type="ORF">SPPG_07019</name>
</gene>
<feature type="repeat" description="WD" evidence="3">
    <location>
        <begin position="189"/>
        <end position="219"/>
    </location>
</feature>
<name>A0A0L0HA47_SPIPD</name>
<dbReference type="InterPro" id="IPR050505">
    <property type="entry name" value="WDR55/POC1"/>
</dbReference>
<evidence type="ECO:0000256" key="1">
    <source>
        <dbReference type="ARBA" id="ARBA00022574"/>
    </source>
</evidence>
<dbReference type="PROSITE" id="PS50082">
    <property type="entry name" value="WD_REPEATS_2"/>
    <property type="match status" value="2"/>
</dbReference>
<evidence type="ECO:0000313" key="7">
    <source>
        <dbReference type="Proteomes" id="UP000053201"/>
    </source>
</evidence>
<dbReference type="GeneID" id="27690268"/>
<dbReference type="InterPro" id="IPR001680">
    <property type="entry name" value="WD40_rpt"/>
</dbReference>
<accession>A0A0L0HA47</accession>
<protein>
    <recommendedName>
        <fullName evidence="5">DDB1- and CUL4-associated factor 12 beta-propeller domain-containing protein</fullName>
    </recommendedName>
</protein>
<feature type="repeat" description="WD" evidence="3">
    <location>
        <begin position="247"/>
        <end position="288"/>
    </location>
</feature>
<evidence type="ECO:0000256" key="2">
    <source>
        <dbReference type="ARBA" id="ARBA00022737"/>
    </source>
</evidence>
<evidence type="ECO:0000259" key="5">
    <source>
        <dbReference type="Pfam" id="PF23760"/>
    </source>
</evidence>
<dbReference type="OrthoDB" id="10251741at2759"/>
<feature type="region of interest" description="Disordered" evidence="4">
    <location>
        <begin position="378"/>
        <end position="405"/>
    </location>
</feature>
<feature type="domain" description="DDB1- and CUL4-associated factor 12 beta-propeller" evidence="5">
    <location>
        <begin position="74"/>
        <end position="382"/>
    </location>
</feature>
<proteinExistence type="predicted"/>
<dbReference type="SUPFAM" id="SSF50978">
    <property type="entry name" value="WD40 repeat-like"/>
    <property type="match status" value="1"/>
</dbReference>
<dbReference type="InParanoid" id="A0A0L0HA47"/>
<dbReference type="InterPro" id="IPR056151">
    <property type="entry name" value="Beta-prop_DCAF12"/>
</dbReference>
<sequence length="485" mass="52776">MVVFKLPFMGKPFEPTWTYPHSEPSNIAACLNSRECNGVARRGRAQRIRTHRNSLEADMARYVSRKLAGSLTDEHEFDTAGLDKVFAATWLSDDHVVMGTKCNALVVLNVGNGKRVQIPLVEAHVPGWGSEQAVGEKGLMQRQVLPDLGTGIRCMAVNPSRTLIAVGVGRPLGSIEIFKLPSFEPLAVLQGHTDMVFSVAWMSDNVLVSGARDMTVKKWMICSESGTEFLSPLNGPRISLLSATVSACEHRGKVRDMLYNTAKSNIATLSTDGFVKIWDANKFKPSTNVPLRYTEETCCLAFDDSEHIYAIGSANHVSLVDPRAGQVVHTFESCDDGWGVRSLAFDNAVLAVGGGKGRVSFYDMRGGKYLAWPSSHRSQSALSTPSSPSPLSRSASSPLSPGYARRSRIRRGSTAILAGIPSDMTAWLQTGEGWLLRDAMYEAHFQGADVRNAIYTLKYNPSRSGLFAAGGPLQLNLKGSFAGMW</sequence>
<dbReference type="Pfam" id="PF23760">
    <property type="entry name" value="Beta-prop_DCAF12"/>
    <property type="match status" value="2"/>
</dbReference>
<dbReference type="RefSeq" id="XP_016605583.1">
    <property type="nucleotide sequence ID" value="XM_016755195.1"/>
</dbReference>
<evidence type="ECO:0000313" key="6">
    <source>
        <dbReference type="EMBL" id="KNC97543.1"/>
    </source>
</evidence>
<keyword evidence="2" id="KW-0677">Repeat</keyword>
<dbReference type="InterPro" id="IPR036322">
    <property type="entry name" value="WD40_repeat_dom_sf"/>
</dbReference>
<dbReference type="AlphaFoldDB" id="A0A0L0HA47"/>